<gene>
    <name evidence="2" type="ORF">DS957_003290</name>
</gene>
<name>A0A8B3DU42_VIBHA</name>
<feature type="signal peptide" evidence="1">
    <location>
        <begin position="1"/>
        <end position="44"/>
    </location>
</feature>
<dbReference type="EMBL" id="QOUW02000006">
    <property type="protein sequence ID" value="RIW18085.1"/>
    <property type="molecule type" value="Genomic_DNA"/>
</dbReference>
<evidence type="ECO:0000256" key="1">
    <source>
        <dbReference type="SAM" id="SignalP"/>
    </source>
</evidence>
<evidence type="ECO:0000313" key="3">
    <source>
        <dbReference type="Proteomes" id="UP000253437"/>
    </source>
</evidence>
<comment type="caution">
    <text evidence="2">The sequence shown here is derived from an EMBL/GenBank/DDBJ whole genome shotgun (WGS) entry which is preliminary data.</text>
</comment>
<dbReference type="AlphaFoldDB" id="A0A8B3DU42"/>
<reference evidence="2 3" key="1">
    <citation type="submission" date="2018-08" db="EMBL/GenBank/DDBJ databases">
        <title>Vibrio harveyi strains pathogenic to white snook Centropomus viridis Lockington (1877) and potential probiotic bacteria.</title>
        <authorList>
            <person name="Soto-Rodriguez S."/>
            <person name="Gomez-Gil B."/>
            <person name="Lozano-Olvera R."/>
        </authorList>
    </citation>
    <scope>NUCLEOTIDE SEQUENCE [LARGE SCALE GENOMIC DNA]</scope>
    <source>
        <strain evidence="2 3">CAIM 1508</strain>
    </source>
</reference>
<protein>
    <submittedName>
        <fullName evidence="2">DUF3316 domain-containing protein</fullName>
    </submittedName>
</protein>
<evidence type="ECO:0000313" key="2">
    <source>
        <dbReference type="EMBL" id="RIW18085.1"/>
    </source>
</evidence>
<keyword evidence="1" id="KW-0732">Signal</keyword>
<accession>A0A8B3DU42</accession>
<proteinExistence type="predicted"/>
<dbReference type="Proteomes" id="UP000253437">
    <property type="component" value="Unassembled WGS sequence"/>
</dbReference>
<dbReference type="PIRSF" id="PIRSF028299">
    <property type="entry name" value="UCP028299"/>
    <property type="match status" value="1"/>
</dbReference>
<organism evidence="2 3">
    <name type="scientific">Vibrio harveyi</name>
    <name type="common">Beneckea harveyi</name>
    <dbReference type="NCBI Taxonomy" id="669"/>
    <lineage>
        <taxon>Bacteria</taxon>
        <taxon>Pseudomonadati</taxon>
        <taxon>Pseudomonadota</taxon>
        <taxon>Gammaproteobacteria</taxon>
        <taxon>Vibrionales</taxon>
        <taxon>Vibrionaceae</taxon>
        <taxon>Vibrio</taxon>
    </lineage>
</organism>
<dbReference type="Pfam" id="PF11777">
    <property type="entry name" value="DUF3316"/>
    <property type="match status" value="1"/>
</dbReference>
<feature type="chain" id="PRO_5033063676" evidence="1">
    <location>
        <begin position="45"/>
        <end position="147"/>
    </location>
</feature>
<dbReference type="InterPro" id="IPR016879">
    <property type="entry name" value="UCP028299"/>
</dbReference>
<sequence length="147" mass="16163">MVSGALLNNEVIENKHTEKVTNMKAMKTALLVAAMAITSASAFANPIFTSGNYVSREEMKTLSVEPTATSDAAYQQAFAELNALKSMSARELNKELNISNFNIASKSTHLKDRGFITVQERMNADGQLEYVGTVNVKVHYAERDSNR</sequence>